<evidence type="ECO:0000259" key="1">
    <source>
        <dbReference type="PROSITE" id="PS50943"/>
    </source>
</evidence>
<organism evidence="2 3">
    <name type="scientific">Streptomyces mesophilus</name>
    <dbReference type="NCBI Taxonomy" id="1775132"/>
    <lineage>
        <taxon>Bacteria</taxon>
        <taxon>Bacillati</taxon>
        <taxon>Actinomycetota</taxon>
        <taxon>Actinomycetes</taxon>
        <taxon>Kitasatosporales</taxon>
        <taxon>Streptomycetaceae</taxon>
        <taxon>Streptomyces</taxon>
    </lineage>
</organism>
<dbReference type="InterPro" id="IPR001387">
    <property type="entry name" value="Cro/C1-type_HTH"/>
</dbReference>
<dbReference type="InterPro" id="IPR010982">
    <property type="entry name" value="Lambda_DNA-bd_dom_sf"/>
</dbReference>
<dbReference type="Pfam" id="PF17765">
    <property type="entry name" value="MLTR_LBD"/>
    <property type="match status" value="1"/>
</dbReference>
<accession>A0A6G4X9U8</accession>
<protein>
    <submittedName>
        <fullName evidence="2">Helix-turn-helix domain-containing protein</fullName>
    </submittedName>
</protein>
<dbReference type="Gene3D" id="3.30.450.180">
    <property type="match status" value="1"/>
</dbReference>
<dbReference type="GO" id="GO:0003677">
    <property type="term" value="F:DNA binding"/>
    <property type="evidence" value="ECO:0007669"/>
    <property type="project" value="InterPro"/>
</dbReference>
<keyword evidence="3" id="KW-1185">Reference proteome</keyword>
<reference evidence="2 3" key="1">
    <citation type="submission" date="2020-02" db="EMBL/GenBank/DDBJ databases">
        <title>Whole-genome analyses of novel actinobacteria.</title>
        <authorList>
            <person name="Sahin N."/>
            <person name="Tokatli A."/>
        </authorList>
    </citation>
    <scope>NUCLEOTIDE SEQUENCE [LARGE SCALE GENOMIC DNA]</scope>
    <source>
        <strain evidence="2 3">YC504</strain>
    </source>
</reference>
<dbReference type="InterPro" id="IPR041413">
    <property type="entry name" value="MLTR_LBD"/>
</dbReference>
<dbReference type="RefSeq" id="WP_165329813.1">
    <property type="nucleotide sequence ID" value="NZ_JAAKZW010000002.1"/>
</dbReference>
<name>A0A6G4X9U8_9ACTN</name>
<dbReference type="Gene3D" id="1.10.260.40">
    <property type="entry name" value="lambda repressor-like DNA-binding domains"/>
    <property type="match status" value="1"/>
</dbReference>
<evidence type="ECO:0000313" key="2">
    <source>
        <dbReference type="EMBL" id="NGO74295.1"/>
    </source>
</evidence>
<feature type="domain" description="HTH cro/C1-type" evidence="1">
    <location>
        <begin position="34"/>
        <end position="81"/>
    </location>
</feature>
<evidence type="ECO:0000313" key="3">
    <source>
        <dbReference type="Proteomes" id="UP000481109"/>
    </source>
</evidence>
<sequence length="284" mass="31256">MSDNALGAFLRARREAVTPAEVGLPEGARRRTPGLRRSELAMLADISVEYLARLEQGRDRHPSPQVLGALCDALRMPLEERLHLRNLLKAEEGHFLCAVAPRPQREVRPTVRALLDRMEPTPAVVLNWLGEIAAYTEGYTRLARPLGILDGESPSMPRYVLTDPRARTAFPDWERAADEQVETLRFGISKGDPETAELARELAITVGAAFTDRIAAPARVARRSGTATWVHPEAGELRLSYEVLELPEGDGQRMIVHLPADEATSAALDRLNGLRPGTLRAVGD</sequence>
<dbReference type="PANTHER" id="PTHR35010:SF2">
    <property type="entry name" value="BLL4672 PROTEIN"/>
    <property type="match status" value="1"/>
</dbReference>
<gene>
    <name evidence="2" type="ORF">G6045_01135</name>
</gene>
<dbReference type="PANTHER" id="PTHR35010">
    <property type="entry name" value="BLL4672 PROTEIN-RELATED"/>
    <property type="match status" value="1"/>
</dbReference>
<dbReference type="PROSITE" id="PS50943">
    <property type="entry name" value="HTH_CROC1"/>
    <property type="match status" value="1"/>
</dbReference>
<dbReference type="AlphaFoldDB" id="A0A6G4X9U8"/>
<dbReference type="CDD" id="cd00093">
    <property type="entry name" value="HTH_XRE"/>
    <property type="match status" value="1"/>
</dbReference>
<dbReference type="SUPFAM" id="SSF47413">
    <property type="entry name" value="lambda repressor-like DNA-binding domains"/>
    <property type="match status" value="1"/>
</dbReference>
<proteinExistence type="predicted"/>
<dbReference type="Proteomes" id="UP000481109">
    <property type="component" value="Unassembled WGS sequence"/>
</dbReference>
<comment type="caution">
    <text evidence="2">The sequence shown here is derived from an EMBL/GenBank/DDBJ whole genome shotgun (WGS) entry which is preliminary data.</text>
</comment>
<dbReference type="EMBL" id="JAAKZW010000002">
    <property type="protein sequence ID" value="NGO74295.1"/>
    <property type="molecule type" value="Genomic_DNA"/>
</dbReference>
<dbReference type="Pfam" id="PF13560">
    <property type="entry name" value="HTH_31"/>
    <property type="match status" value="1"/>
</dbReference>
<dbReference type="SMART" id="SM00530">
    <property type="entry name" value="HTH_XRE"/>
    <property type="match status" value="1"/>
</dbReference>